<accession>A0ABV4CPF6</accession>
<name>A0ABV4CPF6_9PSEU</name>
<organism evidence="1 2">
    <name type="scientific">Saccharopolyspora cebuensis</name>
    <dbReference type="NCBI Taxonomy" id="418759"/>
    <lineage>
        <taxon>Bacteria</taxon>
        <taxon>Bacillati</taxon>
        <taxon>Actinomycetota</taxon>
        <taxon>Actinomycetes</taxon>
        <taxon>Pseudonocardiales</taxon>
        <taxon>Pseudonocardiaceae</taxon>
        <taxon>Saccharopolyspora</taxon>
    </lineage>
</organism>
<gene>
    <name evidence="1" type="ORF">AB8O55_18025</name>
</gene>
<dbReference type="RefSeq" id="WP_345364137.1">
    <property type="nucleotide sequence ID" value="NZ_BAABII010000010.1"/>
</dbReference>
<keyword evidence="2" id="KW-1185">Reference proteome</keyword>
<reference evidence="1 2" key="1">
    <citation type="submission" date="2024-08" db="EMBL/GenBank/DDBJ databases">
        <title>Genome mining of Saccharopolyspora cebuensis PGLac3 from Nigerian medicinal plant.</title>
        <authorList>
            <person name="Ezeobiora C.E."/>
            <person name="Igbokwe N.H."/>
            <person name="Amin D.H."/>
            <person name="Mendie U.E."/>
        </authorList>
    </citation>
    <scope>NUCLEOTIDE SEQUENCE [LARGE SCALE GENOMIC DNA]</scope>
    <source>
        <strain evidence="1 2">PGLac3</strain>
    </source>
</reference>
<proteinExistence type="predicted"/>
<comment type="caution">
    <text evidence="1">The sequence shown here is derived from an EMBL/GenBank/DDBJ whole genome shotgun (WGS) entry which is preliminary data.</text>
</comment>
<dbReference type="Proteomes" id="UP001564626">
    <property type="component" value="Unassembled WGS sequence"/>
</dbReference>
<protein>
    <submittedName>
        <fullName evidence="1">DUF2795 domain-containing protein</fullName>
    </submittedName>
</protein>
<evidence type="ECO:0000313" key="1">
    <source>
        <dbReference type="EMBL" id="MEY8041304.1"/>
    </source>
</evidence>
<sequence length="78" mass="8896">MLVQVDERAQRPVSRMEILDAIDNAFAPPPTTTHQIIAAAEDAHARSELIALLRRLPHRQFSDVRDLWEFLPDVPVDI</sequence>
<evidence type="ECO:0000313" key="2">
    <source>
        <dbReference type="Proteomes" id="UP001564626"/>
    </source>
</evidence>
<dbReference type="Pfam" id="PF11387">
    <property type="entry name" value="DUF2795"/>
    <property type="match status" value="1"/>
</dbReference>
<dbReference type="InterPro" id="IPR021527">
    <property type="entry name" value="DUF2795"/>
</dbReference>
<dbReference type="EMBL" id="JBGEHV010000034">
    <property type="protein sequence ID" value="MEY8041304.1"/>
    <property type="molecule type" value="Genomic_DNA"/>
</dbReference>